<keyword evidence="6" id="KW-1185">Reference proteome</keyword>
<dbReference type="AlphaFoldDB" id="A0A938YDG3"/>
<gene>
    <name evidence="5" type="primary">rimI</name>
    <name evidence="5" type="ORF">JL106_09840</name>
</gene>
<organism evidence="5 6">
    <name type="scientific">Nakamurella leprariae</name>
    <dbReference type="NCBI Taxonomy" id="2803911"/>
    <lineage>
        <taxon>Bacteria</taxon>
        <taxon>Bacillati</taxon>
        <taxon>Actinomycetota</taxon>
        <taxon>Actinomycetes</taxon>
        <taxon>Nakamurellales</taxon>
        <taxon>Nakamurellaceae</taxon>
        <taxon>Nakamurella</taxon>
    </lineage>
</organism>
<dbReference type="Pfam" id="PF00583">
    <property type="entry name" value="Acetyltransf_1"/>
    <property type="match status" value="1"/>
</dbReference>
<dbReference type="InterPro" id="IPR006464">
    <property type="entry name" value="AcTrfase_RimI/Ard1"/>
</dbReference>
<dbReference type="EMBL" id="JAERWK010000012">
    <property type="protein sequence ID" value="MBM9467578.1"/>
    <property type="molecule type" value="Genomic_DNA"/>
</dbReference>
<dbReference type="CDD" id="cd04301">
    <property type="entry name" value="NAT_SF"/>
    <property type="match status" value="1"/>
</dbReference>
<dbReference type="GO" id="GO:0008080">
    <property type="term" value="F:N-acetyltransferase activity"/>
    <property type="evidence" value="ECO:0007669"/>
    <property type="project" value="InterPro"/>
</dbReference>
<dbReference type="Proteomes" id="UP000663792">
    <property type="component" value="Unassembled WGS sequence"/>
</dbReference>
<dbReference type="SUPFAM" id="SSF55729">
    <property type="entry name" value="Acyl-CoA N-acyltransferases (Nat)"/>
    <property type="match status" value="1"/>
</dbReference>
<evidence type="ECO:0000256" key="1">
    <source>
        <dbReference type="ARBA" id="ARBA00022679"/>
    </source>
</evidence>
<dbReference type="InterPro" id="IPR000182">
    <property type="entry name" value="GNAT_dom"/>
</dbReference>
<dbReference type="InterPro" id="IPR050832">
    <property type="entry name" value="Bact_Acetyltransf"/>
</dbReference>
<accession>A0A938YDG3</accession>
<proteinExistence type="predicted"/>
<dbReference type="GO" id="GO:0005840">
    <property type="term" value="C:ribosome"/>
    <property type="evidence" value="ECO:0007669"/>
    <property type="project" value="UniProtKB-KW"/>
</dbReference>
<evidence type="ECO:0000256" key="3">
    <source>
        <dbReference type="SAM" id="MobiDB-lite"/>
    </source>
</evidence>
<feature type="region of interest" description="Disordered" evidence="3">
    <location>
        <begin position="152"/>
        <end position="175"/>
    </location>
</feature>
<keyword evidence="5" id="KW-0689">Ribosomal protein</keyword>
<evidence type="ECO:0000259" key="4">
    <source>
        <dbReference type="PROSITE" id="PS51186"/>
    </source>
</evidence>
<name>A0A938YDG3_9ACTN</name>
<reference evidence="5" key="1">
    <citation type="submission" date="2021-01" db="EMBL/GenBank/DDBJ databases">
        <title>YIM 132084 draft genome.</title>
        <authorList>
            <person name="An D."/>
        </authorList>
    </citation>
    <scope>NUCLEOTIDE SEQUENCE</scope>
    <source>
        <strain evidence="5">YIM 132084</strain>
    </source>
</reference>
<evidence type="ECO:0000313" key="5">
    <source>
        <dbReference type="EMBL" id="MBM9467578.1"/>
    </source>
</evidence>
<comment type="caution">
    <text evidence="5">The sequence shown here is derived from an EMBL/GenBank/DDBJ whole genome shotgun (WGS) entry which is preliminary data.</text>
</comment>
<protein>
    <submittedName>
        <fullName evidence="5">Ribosomal protein S18-alanine N-acetyltransferase</fullName>
    </submittedName>
</protein>
<dbReference type="Gene3D" id="3.40.630.30">
    <property type="match status" value="1"/>
</dbReference>
<feature type="domain" description="N-acetyltransferase" evidence="4">
    <location>
        <begin position="1"/>
        <end position="146"/>
    </location>
</feature>
<evidence type="ECO:0000313" key="6">
    <source>
        <dbReference type="Proteomes" id="UP000663792"/>
    </source>
</evidence>
<dbReference type="PANTHER" id="PTHR43877">
    <property type="entry name" value="AMINOALKYLPHOSPHONATE N-ACETYLTRANSFERASE-RELATED-RELATED"/>
    <property type="match status" value="1"/>
</dbReference>
<keyword evidence="1" id="KW-0808">Transferase</keyword>
<evidence type="ECO:0000256" key="2">
    <source>
        <dbReference type="ARBA" id="ARBA00023315"/>
    </source>
</evidence>
<dbReference type="PROSITE" id="PS51186">
    <property type="entry name" value="GNAT"/>
    <property type="match status" value="1"/>
</dbReference>
<dbReference type="NCBIfam" id="TIGR01575">
    <property type="entry name" value="rimI"/>
    <property type="match status" value="1"/>
</dbReference>
<dbReference type="InterPro" id="IPR016181">
    <property type="entry name" value="Acyl_CoA_acyltransferase"/>
</dbReference>
<sequence length="175" mass="19621">MLEPLRWWDIPALVQLEARLFPEDSPWTPAMFWSELAAGHHYLIHRGAHGQVDGYAGLARQFDEAEVQTIGVDPAAQGTGLGRALLHDLLGAAVAGGAARVFLDVRTDNVPARTLYETEGFTVMGVRRRYYEPSGADAYGMVLELADWTPQVHRQQGHRQQGHRQQEDRRPEQAR</sequence>
<keyword evidence="2" id="KW-0012">Acyltransferase</keyword>
<feature type="compositionally biased region" description="Basic and acidic residues" evidence="3">
    <location>
        <begin position="164"/>
        <end position="175"/>
    </location>
</feature>
<keyword evidence="5" id="KW-0687">Ribonucleoprotein</keyword>